<dbReference type="KEGG" id="pasa:BAOM_4611"/>
<dbReference type="RefSeq" id="WP_127762029.1">
    <property type="nucleotide sequence ID" value="NZ_CP026095.1"/>
</dbReference>
<name>A0A3T0KXW4_9BACI</name>
<dbReference type="EMBL" id="CP026095">
    <property type="protein sequence ID" value="AZV45190.1"/>
    <property type="molecule type" value="Genomic_DNA"/>
</dbReference>
<evidence type="ECO:0000313" key="1">
    <source>
        <dbReference type="EMBL" id="AZV45190.1"/>
    </source>
</evidence>
<sequence length="93" mass="10604">MSKKAKEDFKKAQERFERFIEKENNQLAVFNALRNVASETLPNVDVTNPNALLNVANDPQVNLPTRTLFLALLAFFILILFAFAEDDDDDEES</sequence>
<evidence type="ECO:0000313" key="2">
    <source>
        <dbReference type="Proteomes" id="UP000283095"/>
    </source>
</evidence>
<proteinExistence type="predicted"/>
<dbReference type="AlphaFoldDB" id="A0A3T0KXW4"/>
<organism evidence="1 2">
    <name type="scientific">Peribacillus asahii</name>
    <dbReference type="NCBI Taxonomy" id="228899"/>
    <lineage>
        <taxon>Bacteria</taxon>
        <taxon>Bacillati</taxon>
        <taxon>Bacillota</taxon>
        <taxon>Bacilli</taxon>
        <taxon>Bacillales</taxon>
        <taxon>Bacillaceae</taxon>
        <taxon>Peribacillus</taxon>
    </lineage>
</organism>
<gene>
    <name evidence="1" type="ORF">BAOM_4611</name>
</gene>
<accession>A0A3T0KXW4</accession>
<dbReference type="Proteomes" id="UP000283095">
    <property type="component" value="Chromosome"/>
</dbReference>
<protein>
    <submittedName>
        <fullName evidence="1">Uncharacterized protein</fullName>
    </submittedName>
</protein>
<reference evidence="1 2" key="1">
    <citation type="submission" date="2018-01" db="EMBL/GenBank/DDBJ databases">
        <title>Bacillus asahii Genome sequencing and assembly.</title>
        <authorList>
            <person name="Jiang H."/>
            <person name="Feng Y."/>
            <person name="Zhao F."/>
            <person name="Lin X."/>
        </authorList>
    </citation>
    <scope>NUCLEOTIDE SEQUENCE [LARGE SCALE GENOMIC DNA]</scope>
    <source>
        <strain evidence="1 2">OM18</strain>
    </source>
</reference>